<dbReference type="GO" id="GO:0006418">
    <property type="term" value="P:tRNA aminoacylation for protein translation"/>
    <property type="evidence" value="ECO:0007669"/>
    <property type="project" value="InterPro"/>
</dbReference>
<dbReference type="GO" id="GO:0004822">
    <property type="term" value="F:isoleucine-tRNA ligase activity"/>
    <property type="evidence" value="ECO:0007669"/>
    <property type="project" value="UniProtKB-EC"/>
</dbReference>
<proteinExistence type="predicted"/>
<keyword evidence="2" id="KW-0547">Nucleotide-binding</keyword>
<accession>A0A3B0PI81</accession>
<dbReference type="Gene3D" id="1.10.730.20">
    <property type="match status" value="1"/>
</dbReference>
<protein>
    <submittedName>
        <fullName evidence="7">Isoleucine--tRNA ligase</fullName>
        <ecNumber evidence="7">6.1.1.5</ecNumber>
    </submittedName>
</protein>
<dbReference type="GO" id="GO:0005524">
    <property type="term" value="F:ATP binding"/>
    <property type="evidence" value="ECO:0007669"/>
    <property type="project" value="UniProtKB-KW"/>
</dbReference>
<dbReference type="InterPro" id="IPR009080">
    <property type="entry name" value="tRNAsynth_Ia_anticodon-bd"/>
</dbReference>
<evidence type="ECO:0000313" key="8">
    <source>
        <dbReference type="Proteomes" id="UP000257559"/>
    </source>
</evidence>
<keyword evidence="1 7" id="KW-0436">Ligase</keyword>
<name>A0A3B0PI81_9BACT</name>
<dbReference type="EC" id="6.1.1.5" evidence="7"/>
<dbReference type="AlphaFoldDB" id="A0A3B0PI81"/>
<dbReference type="KEGG" id="medw:NCTC10132_00312"/>
<dbReference type="InterPro" id="IPR013155">
    <property type="entry name" value="M/V/L/I-tRNA-synth_anticd-bd"/>
</dbReference>
<feature type="domain" description="Methionyl/Valyl/Leucyl/Isoleucyl-tRNA synthetase anticodon-binding" evidence="6">
    <location>
        <begin position="4"/>
        <end position="92"/>
    </location>
</feature>
<dbReference type="EMBL" id="LS991951">
    <property type="protein sequence ID" value="SYV96958.1"/>
    <property type="molecule type" value="Genomic_DNA"/>
</dbReference>
<organism evidence="7 8">
    <name type="scientific">Mycoplasmopsis edwardii</name>
    <dbReference type="NCBI Taxonomy" id="53558"/>
    <lineage>
        <taxon>Bacteria</taxon>
        <taxon>Bacillati</taxon>
        <taxon>Mycoplasmatota</taxon>
        <taxon>Mycoplasmoidales</taxon>
        <taxon>Metamycoplasmataceae</taxon>
        <taxon>Mycoplasmopsis</taxon>
    </lineage>
</organism>
<evidence type="ECO:0000259" key="6">
    <source>
        <dbReference type="Pfam" id="PF08264"/>
    </source>
</evidence>
<gene>
    <name evidence="7" type="primary">ileS_3</name>
    <name evidence="7" type="ORF">NCTC10132_00312</name>
</gene>
<evidence type="ECO:0000313" key="7">
    <source>
        <dbReference type="EMBL" id="SYV96958.1"/>
    </source>
</evidence>
<keyword evidence="8" id="KW-1185">Reference proteome</keyword>
<evidence type="ECO:0000256" key="4">
    <source>
        <dbReference type="ARBA" id="ARBA00022917"/>
    </source>
</evidence>
<keyword evidence="5" id="KW-0030">Aminoacyl-tRNA synthetase</keyword>
<dbReference type="SUPFAM" id="SSF47323">
    <property type="entry name" value="Anticodon-binding domain of a subclass of class I aminoacyl-tRNA synthetases"/>
    <property type="match status" value="1"/>
</dbReference>
<reference evidence="8" key="1">
    <citation type="submission" date="2018-06" db="EMBL/GenBank/DDBJ databases">
        <authorList>
            <consortium name="Pathogen Informatics"/>
        </authorList>
    </citation>
    <scope>NUCLEOTIDE SEQUENCE [LARGE SCALE GENOMIC DNA]</scope>
    <source>
        <strain evidence="8">NCTC10132</strain>
    </source>
</reference>
<feature type="non-terminal residue" evidence="7">
    <location>
        <position position="138"/>
    </location>
</feature>
<evidence type="ECO:0000256" key="1">
    <source>
        <dbReference type="ARBA" id="ARBA00022598"/>
    </source>
</evidence>
<dbReference type="Pfam" id="PF08264">
    <property type="entry name" value="Anticodon_1"/>
    <property type="match status" value="1"/>
</dbReference>
<evidence type="ECO:0000256" key="3">
    <source>
        <dbReference type="ARBA" id="ARBA00022840"/>
    </source>
</evidence>
<evidence type="ECO:0000256" key="5">
    <source>
        <dbReference type="ARBA" id="ARBA00023146"/>
    </source>
</evidence>
<keyword evidence="4" id="KW-0648">Protein biosynthesis</keyword>
<dbReference type="Proteomes" id="UP000257559">
    <property type="component" value="Chromosome"/>
</dbReference>
<sequence length="138" mass="16125">MTLANMYEIVEYLIIALAPILPTTSEEAYKFLNKANKQESVMLETLENISKANINYEVLEQYKEFFELRDKVNVLIENEVKNGSVKRANELELFLNVKDNEFLNSLDLKNLLSVGKITFSNDEFKVQKFESEKCLRCW</sequence>
<keyword evidence="3" id="KW-0067">ATP-binding</keyword>
<evidence type="ECO:0000256" key="2">
    <source>
        <dbReference type="ARBA" id="ARBA00022741"/>
    </source>
</evidence>